<dbReference type="Proteomes" id="UP000187209">
    <property type="component" value="Unassembled WGS sequence"/>
</dbReference>
<proteinExistence type="predicted"/>
<dbReference type="EMBL" id="MPUH01000385">
    <property type="protein sequence ID" value="OMJ81324.1"/>
    <property type="molecule type" value="Genomic_DNA"/>
</dbReference>
<dbReference type="AlphaFoldDB" id="A0A1R2BX29"/>
<protein>
    <submittedName>
        <fullName evidence="1">Uncharacterized protein</fullName>
    </submittedName>
</protein>
<sequence>MEKPLGISFEDTGTQSFIVLDEGESIKKASIDEGKDRGGRSNSYKVKKVRNFHKLYLDLGLWPDPKKNQIRNKYYDVRRKNALLKEQVSLCGRNKENTCVNCEKITCKYSASKQALNQALELSTLLMKQIADFQKSPSNK</sequence>
<accession>A0A1R2BX29</accession>
<gene>
    <name evidence="1" type="ORF">SteCoe_18247</name>
</gene>
<name>A0A1R2BX29_9CILI</name>
<evidence type="ECO:0000313" key="1">
    <source>
        <dbReference type="EMBL" id="OMJ81324.1"/>
    </source>
</evidence>
<reference evidence="1 2" key="1">
    <citation type="submission" date="2016-11" db="EMBL/GenBank/DDBJ databases">
        <title>The macronuclear genome of Stentor coeruleus: a giant cell with tiny introns.</title>
        <authorList>
            <person name="Slabodnick M."/>
            <person name="Ruby J.G."/>
            <person name="Reiff S.B."/>
            <person name="Swart E.C."/>
            <person name="Gosai S."/>
            <person name="Prabakaran S."/>
            <person name="Witkowska E."/>
            <person name="Larue G.E."/>
            <person name="Fisher S."/>
            <person name="Freeman R.M."/>
            <person name="Gunawardena J."/>
            <person name="Chu W."/>
            <person name="Stover N.A."/>
            <person name="Gregory B.D."/>
            <person name="Nowacki M."/>
            <person name="Derisi J."/>
            <person name="Roy S.W."/>
            <person name="Marshall W.F."/>
            <person name="Sood P."/>
        </authorList>
    </citation>
    <scope>NUCLEOTIDE SEQUENCE [LARGE SCALE GENOMIC DNA]</scope>
    <source>
        <strain evidence="1">WM001</strain>
    </source>
</reference>
<comment type="caution">
    <text evidence="1">The sequence shown here is derived from an EMBL/GenBank/DDBJ whole genome shotgun (WGS) entry which is preliminary data.</text>
</comment>
<organism evidence="1 2">
    <name type="scientific">Stentor coeruleus</name>
    <dbReference type="NCBI Taxonomy" id="5963"/>
    <lineage>
        <taxon>Eukaryota</taxon>
        <taxon>Sar</taxon>
        <taxon>Alveolata</taxon>
        <taxon>Ciliophora</taxon>
        <taxon>Postciliodesmatophora</taxon>
        <taxon>Heterotrichea</taxon>
        <taxon>Heterotrichida</taxon>
        <taxon>Stentoridae</taxon>
        <taxon>Stentor</taxon>
    </lineage>
</organism>
<keyword evidence="2" id="KW-1185">Reference proteome</keyword>
<evidence type="ECO:0000313" key="2">
    <source>
        <dbReference type="Proteomes" id="UP000187209"/>
    </source>
</evidence>